<evidence type="ECO:0000256" key="1">
    <source>
        <dbReference type="ARBA" id="ARBA00011888"/>
    </source>
</evidence>
<dbReference type="InterPro" id="IPR000845">
    <property type="entry name" value="Nucleoside_phosphorylase_d"/>
</dbReference>
<dbReference type="PANTHER" id="PTHR43691:SF11">
    <property type="entry name" value="FI09636P-RELATED"/>
    <property type="match status" value="1"/>
</dbReference>
<dbReference type="EMBL" id="JAERQJ010000002">
    <property type="protein sequence ID" value="MBL0683200.1"/>
    <property type="molecule type" value="Genomic_DNA"/>
</dbReference>
<dbReference type="CDD" id="cd00436">
    <property type="entry name" value="UP_TbUP-like"/>
    <property type="match status" value="1"/>
</dbReference>
<name>A0A937D7L1_9FLAO</name>
<dbReference type="Proteomes" id="UP000651057">
    <property type="component" value="Unassembled WGS sequence"/>
</dbReference>
<evidence type="ECO:0000256" key="2">
    <source>
        <dbReference type="ARBA" id="ARBA00021980"/>
    </source>
</evidence>
<keyword evidence="6" id="KW-1185">Reference proteome</keyword>
<dbReference type="GO" id="GO:0005829">
    <property type="term" value="C:cytosol"/>
    <property type="evidence" value="ECO:0007669"/>
    <property type="project" value="TreeGrafter"/>
</dbReference>
<dbReference type="AlphaFoldDB" id="A0A937D7L1"/>
<evidence type="ECO:0000313" key="5">
    <source>
        <dbReference type="EMBL" id="MBL0683200.1"/>
    </source>
</evidence>
<dbReference type="GO" id="GO:0004850">
    <property type="term" value="F:uridine phosphorylase activity"/>
    <property type="evidence" value="ECO:0007669"/>
    <property type="project" value="UniProtKB-EC"/>
</dbReference>
<dbReference type="GO" id="GO:0006152">
    <property type="term" value="P:purine nucleoside catabolic process"/>
    <property type="evidence" value="ECO:0007669"/>
    <property type="project" value="TreeGrafter"/>
</dbReference>
<evidence type="ECO:0000313" key="6">
    <source>
        <dbReference type="Proteomes" id="UP000651057"/>
    </source>
</evidence>
<dbReference type="Pfam" id="PF01048">
    <property type="entry name" value="PNP_UDP_1"/>
    <property type="match status" value="1"/>
</dbReference>
<proteinExistence type="predicted"/>
<dbReference type="PANTHER" id="PTHR43691">
    <property type="entry name" value="URIDINE PHOSPHORYLASE"/>
    <property type="match status" value="1"/>
</dbReference>
<comment type="caution">
    <text evidence="5">The sequence shown here is derived from an EMBL/GenBank/DDBJ whole genome shotgun (WGS) entry which is preliminary data.</text>
</comment>
<evidence type="ECO:0000259" key="4">
    <source>
        <dbReference type="Pfam" id="PF01048"/>
    </source>
</evidence>
<comment type="catalytic activity">
    <reaction evidence="3">
        <text>uridine + phosphate = alpha-D-ribose 1-phosphate + uracil</text>
        <dbReference type="Rhea" id="RHEA:24388"/>
        <dbReference type="ChEBI" id="CHEBI:16704"/>
        <dbReference type="ChEBI" id="CHEBI:17568"/>
        <dbReference type="ChEBI" id="CHEBI:43474"/>
        <dbReference type="ChEBI" id="CHEBI:57720"/>
        <dbReference type="EC" id="2.4.2.3"/>
    </reaction>
</comment>
<dbReference type="InterPro" id="IPR035994">
    <property type="entry name" value="Nucleoside_phosphorylase_sf"/>
</dbReference>
<dbReference type="RefSeq" id="WP_201917975.1">
    <property type="nucleotide sequence ID" value="NZ_BAABAX010000023.1"/>
</dbReference>
<dbReference type="SUPFAM" id="SSF53167">
    <property type="entry name" value="Purine and uridine phosphorylases"/>
    <property type="match status" value="1"/>
</dbReference>
<reference evidence="5" key="1">
    <citation type="submission" date="2021-01" db="EMBL/GenBank/DDBJ databases">
        <authorList>
            <person name="Zhong Y.L."/>
        </authorList>
    </citation>
    <scope>NUCLEOTIDE SEQUENCE</scope>
    <source>
        <strain evidence="5">KCTC 23302</strain>
    </source>
</reference>
<dbReference type="GO" id="GO:0004731">
    <property type="term" value="F:purine-nucleoside phosphorylase activity"/>
    <property type="evidence" value="ECO:0007669"/>
    <property type="project" value="TreeGrafter"/>
</dbReference>
<dbReference type="Gene3D" id="3.40.50.1580">
    <property type="entry name" value="Nucleoside phosphorylase domain"/>
    <property type="match status" value="1"/>
</dbReference>
<gene>
    <name evidence="5" type="ORF">JJQ60_06710</name>
</gene>
<accession>A0A937D7L1</accession>
<dbReference type="EC" id="2.4.2.3" evidence="1"/>
<organism evidence="5 6">
    <name type="scientific">Aquimarina mytili</name>
    <dbReference type="NCBI Taxonomy" id="874423"/>
    <lineage>
        <taxon>Bacteria</taxon>
        <taxon>Pseudomonadati</taxon>
        <taxon>Bacteroidota</taxon>
        <taxon>Flavobacteriia</taxon>
        <taxon>Flavobacteriales</taxon>
        <taxon>Flavobacteriaceae</taxon>
        <taxon>Aquimarina</taxon>
    </lineage>
</organism>
<protein>
    <recommendedName>
        <fullName evidence="2">Uridine phosphorylase</fullName>
        <ecNumber evidence="1">2.4.2.3</ecNumber>
    </recommendedName>
</protein>
<feature type="domain" description="Nucleoside phosphorylase" evidence="4">
    <location>
        <begin position="29"/>
        <end position="263"/>
    </location>
</feature>
<sequence>MAIAKSELILNPDGSIYHLNLKPEHLARTIITVGDPDRVEQVTQHFDHIEYKIKKREFHTQTGSYKGQRITVISTGIGTDNIDIVFNELDALVNINLKTRETKKEHTALQIIRIGTSGAIQPNIPIDSFVVSEMAIGFDSLLHFYNSKHIQFQKISNALIKHLDWDTNKSTPYVVESDQKLAKHMQSEITHKGVTVTNVGFYGPQGRVLRLPLQDKDLNTKMGSFEFENNRITNLEMETAGIYGMAKLLGHSAISMNAILANRSTGEFSQNPKAVVNRLIQYSLDKINTYNT</sequence>
<evidence type="ECO:0000256" key="3">
    <source>
        <dbReference type="ARBA" id="ARBA00048447"/>
    </source>
</evidence>